<dbReference type="InterPro" id="IPR000424">
    <property type="entry name" value="Primosome_PriB/ssb"/>
</dbReference>
<dbReference type="NCBIfam" id="NF004512">
    <property type="entry name" value="PRK05853.1"/>
    <property type="match status" value="1"/>
</dbReference>
<evidence type="ECO:0000313" key="5">
    <source>
        <dbReference type="Proteomes" id="UP000465361"/>
    </source>
</evidence>
<organism evidence="4 5">
    <name type="scientific">Mycobacterium botniense</name>
    <dbReference type="NCBI Taxonomy" id="84962"/>
    <lineage>
        <taxon>Bacteria</taxon>
        <taxon>Bacillati</taxon>
        <taxon>Actinomycetota</taxon>
        <taxon>Actinomycetes</taxon>
        <taxon>Mycobacteriales</taxon>
        <taxon>Mycobacteriaceae</taxon>
        <taxon>Mycobacterium</taxon>
    </lineage>
</organism>
<keyword evidence="1 2" id="KW-0238">DNA-binding</keyword>
<dbReference type="RefSeq" id="WP_163757912.1">
    <property type="nucleotide sequence ID" value="NZ_BLKW01000004.1"/>
</dbReference>
<dbReference type="Gene3D" id="2.40.50.140">
    <property type="entry name" value="Nucleic acid-binding proteins"/>
    <property type="match status" value="1"/>
</dbReference>
<reference evidence="4 5" key="1">
    <citation type="journal article" date="2019" name="Emerg. Microbes Infect.">
        <title>Comprehensive subspecies identification of 175 nontuberculous mycobacteria species based on 7547 genomic profiles.</title>
        <authorList>
            <person name="Matsumoto Y."/>
            <person name="Kinjo T."/>
            <person name="Motooka D."/>
            <person name="Nabeya D."/>
            <person name="Jung N."/>
            <person name="Uechi K."/>
            <person name="Horii T."/>
            <person name="Iida T."/>
            <person name="Fujita J."/>
            <person name="Nakamura S."/>
        </authorList>
    </citation>
    <scope>NUCLEOTIDE SEQUENCE [LARGE SCALE GENOMIC DNA]</scope>
    <source>
        <strain evidence="4 5">JCM 17322</strain>
    </source>
</reference>
<feature type="compositionally biased region" description="Low complexity" evidence="3">
    <location>
        <begin position="134"/>
        <end position="154"/>
    </location>
</feature>
<dbReference type="Pfam" id="PF00436">
    <property type="entry name" value="SSB"/>
    <property type="match status" value="1"/>
</dbReference>
<dbReference type="PROSITE" id="PS50935">
    <property type="entry name" value="SSB"/>
    <property type="match status" value="1"/>
</dbReference>
<evidence type="ECO:0000313" key="4">
    <source>
        <dbReference type="EMBL" id="GFG75283.1"/>
    </source>
</evidence>
<sequence>MFETPLAVVGTIVTDPTRRMVGQQEVMKFRLASNSRRRRVDGAWEPGNSLYITVNCWGRLVTGVGAALGRGSPVIVVGTVYTSEYEDRDGVRRSSLEMRASAVGPDVSRAIVRVEKIGHSTTGAARTEAAEPTGSAAVGAADVGDPAGSADAPGGPDGARLSLSA</sequence>
<evidence type="ECO:0000256" key="1">
    <source>
        <dbReference type="ARBA" id="ARBA00023125"/>
    </source>
</evidence>
<dbReference type="GO" id="GO:0003697">
    <property type="term" value="F:single-stranded DNA binding"/>
    <property type="evidence" value="ECO:0007669"/>
    <property type="project" value="InterPro"/>
</dbReference>
<dbReference type="InterPro" id="IPR012340">
    <property type="entry name" value="NA-bd_OB-fold"/>
</dbReference>
<protein>
    <submittedName>
        <fullName evidence="4">Single-stranded DNA-binding protein</fullName>
    </submittedName>
</protein>
<comment type="caution">
    <text evidence="4">The sequence shown here is derived from an EMBL/GenBank/DDBJ whole genome shotgun (WGS) entry which is preliminary data.</text>
</comment>
<accession>A0A7I9XZZ7</accession>
<dbReference type="AlphaFoldDB" id="A0A7I9XZZ7"/>
<name>A0A7I9XZZ7_9MYCO</name>
<keyword evidence="5" id="KW-1185">Reference proteome</keyword>
<dbReference type="CDD" id="cd04496">
    <property type="entry name" value="SSB_OBF"/>
    <property type="match status" value="1"/>
</dbReference>
<gene>
    <name evidence="4" type="ORF">MBOT_26480</name>
</gene>
<evidence type="ECO:0000256" key="2">
    <source>
        <dbReference type="PROSITE-ProRule" id="PRU00252"/>
    </source>
</evidence>
<proteinExistence type="predicted"/>
<dbReference type="EMBL" id="BLKW01000004">
    <property type="protein sequence ID" value="GFG75283.1"/>
    <property type="molecule type" value="Genomic_DNA"/>
</dbReference>
<evidence type="ECO:0000256" key="3">
    <source>
        <dbReference type="SAM" id="MobiDB-lite"/>
    </source>
</evidence>
<dbReference type="Proteomes" id="UP000465361">
    <property type="component" value="Unassembled WGS sequence"/>
</dbReference>
<dbReference type="SUPFAM" id="SSF50249">
    <property type="entry name" value="Nucleic acid-binding proteins"/>
    <property type="match status" value="1"/>
</dbReference>
<feature type="region of interest" description="Disordered" evidence="3">
    <location>
        <begin position="121"/>
        <end position="165"/>
    </location>
</feature>